<name>A0A3B6SMT4_WHEAT</name>
<dbReference type="Gramene" id="TraesCAD_scaffold_030876_01G000100.1">
    <property type="protein sequence ID" value="TraesCAD_scaffold_030876_01G000100.1"/>
    <property type="gene ID" value="TraesCAD_scaffold_030876_01G000100"/>
</dbReference>
<organism evidence="2">
    <name type="scientific">Triticum aestivum</name>
    <name type="common">Wheat</name>
    <dbReference type="NCBI Taxonomy" id="4565"/>
    <lineage>
        <taxon>Eukaryota</taxon>
        <taxon>Viridiplantae</taxon>
        <taxon>Streptophyta</taxon>
        <taxon>Embryophyta</taxon>
        <taxon>Tracheophyta</taxon>
        <taxon>Spermatophyta</taxon>
        <taxon>Magnoliopsida</taxon>
        <taxon>Liliopsida</taxon>
        <taxon>Poales</taxon>
        <taxon>Poaceae</taxon>
        <taxon>BOP clade</taxon>
        <taxon>Pooideae</taxon>
        <taxon>Triticodae</taxon>
        <taxon>Triticeae</taxon>
        <taxon>Triticinae</taxon>
        <taxon>Triticum</taxon>
    </lineage>
</organism>
<dbReference type="SMR" id="A0A3B6SMT4"/>
<dbReference type="Gramene" id="TraesJAG7B03G04209180.1">
    <property type="protein sequence ID" value="TraesJAG7B03G04209180.1"/>
    <property type="gene ID" value="TraesJAG7B03G04209180"/>
</dbReference>
<dbReference type="OrthoDB" id="691674at2759"/>
<evidence type="ECO:0000313" key="3">
    <source>
        <dbReference type="Proteomes" id="UP000019116"/>
    </source>
</evidence>
<keyword evidence="1" id="KW-0732">Signal</keyword>
<dbReference type="OMA" id="MAYACHE"/>
<evidence type="ECO:0000256" key="1">
    <source>
        <dbReference type="SAM" id="SignalP"/>
    </source>
</evidence>
<dbReference type="Gramene" id="TraesCS7B02G386700.1">
    <property type="protein sequence ID" value="TraesCS7B02G386700.1"/>
    <property type="gene ID" value="TraesCS7B02G386700"/>
</dbReference>
<dbReference type="InterPro" id="IPR036574">
    <property type="entry name" value="Scorpion_toxin-like_sf"/>
</dbReference>
<reference evidence="2" key="1">
    <citation type="submission" date="2018-08" db="EMBL/GenBank/DDBJ databases">
        <authorList>
            <person name="Rossello M."/>
        </authorList>
    </citation>
    <scope>NUCLEOTIDE SEQUENCE [LARGE SCALE GENOMIC DNA]</scope>
    <source>
        <strain evidence="2">cv. Chinese Spring</strain>
    </source>
</reference>
<protein>
    <recommendedName>
        <fullName evidence="4">Defensin-like protein</fullName>
    </recommendedName>
</protein>
<dbReference type="Gramene" id="TraesLAC7B03G04171680.1">
    <property type="protein sequence ID" value="TraesLAC7B03G04171680.1"/>
    <property type="gene ID" value="TraesLAC7B03G04171680"/>
</dbReference>
<dbReference type="Gramene" id="TraesSYM7B03G04277280.1">
    <property type="protein sequence ID" value="TraesSYM7B03G04277280.1"/>
    <property type="gene ID" value="TraesSYM7B03G04277280"/>
</dbReference>
<accession>A0A3B6SMT4</accession>
<feature type="signal peptide" evidence="1">
    <location>
        <begin position="1"/>
        <end position="30"/>
    </location>
</feature>
<dbReference type="Gramene" id="TraesNOR7B03G04274070.1">
    <property type="protein sequence ID" value="TraesNOR7B03G04274070.1"/>
    <property type="gene ID" value="TraesNOR7B03G04274070"/>
</dbReference>
<dbReference type="Proteomes" id="UP000019116">
    <property type="component" value="Chromosome 7B"/>
</dbReference>
<reference evidence="2" key="2">
    <citation type="submission" date="2018-10" db="UniProtKB">
        <authorList>
            <consortium name="EnsemblPlants"/>
        </authorList>
    </citation>
    <scope>IDENTIFICATION</scope>
</reference>
<dbReference type="Gramene" id="TraesLDM7B03G04230210.1">
    <property type="protein sequence ID" value="TraesLDM7B03G04230210.1"/>
    <property type="gene ID" value="TraesLDM7B03G04230210"/>
</dbReference>
<dbReference type="AlphaFoldDB" id="A0A3B6SMT4"/>
<dbReference type="Gene3D" id="3.30.30.10">
    <property type="entry name" value="Knottin, scorpion toxin-like"/>
    <property type="match status" value="1"/>
</dbReference>
<dbReference type="Gramene" id="TraesWEE_scaffold_124840_01G000100.1">
    <property type="protein sequence ID" value="TraesWEE_scaffold_124840_01G000100.1"/>
    <property type="gene ID" value="TraesWEE_scaffold_124840_01G000100"/>
</dbReference>
<dbReference type="Gramene" id="TraesRN7B0101046400.1">
    <property type="protein sequence ID" value="TraesRN7B0101046400.1"/>
    <property type="gene ID" value="TraesRN7B0101046400"/>
</dbReference>
<dbReference type="Gramene" id="TraesROB_scaffold_032714_01G000100.1">
    <property type="protein sequence ID" value="TraesROB_scaffold_032714_01G000100.1"/>
    <property type="gene ID" value="TraesROB_scaffold_032714_01G000100"/>
</dbReference>
<feature type="chain" id="PRO_5043180713" description="Defensin-like protein" evidence="1">
    <location>
        <begin position="31"/>
        <end position="82"/>
    </location>
</feature>
<dbReference type="EnsemblPlants" id="TraesCS7B02G386700.1">
    <property type="protein sequence ID" value="TraesCS7B02G386700.1"/>
    <property type="gene ID" value="TraesCS7B02G386700"/>
</dbReference>
<dbReference type="Gramene" id="TraesCS7B03G1040000.1">
    <property type="protein sequence ID" value="TraesCS7B03G1040000.1.CDS"/>
    <property type="gene ID" value="TraesCS7B03G1040000"/>
</dbReference>
<evidence type="ECO:0000313" key="2">
    <source>
        <dbReference type="EnsemblPlants" id="TraesCS7B02G386700.1"/>
    </source>
</evidence>
<keyword evidence="3" id="KW-1185">Reference proteome</keyword>
<dbReference type="Gramene" id="TraesSTA7B03G04222110.1">
    <property type="protein sequence ID" value="TraesSTA7B03G04222110.1"/>
    <property type="gene ID" value="TraesSTA7B03G04222110"/>
</dbReference>
<dbReference type="Gramene" id="TraesARI7B03G04063780.1">
    <property type="protein sequence ID" value="TraesARI7B03G04063780.1"/>
    <property type="gene ID" value="TraesARI7B03G04063780"/>
</dbReference>
<dbReference type="Gramene" id="TraesPARA_EIv1.0_2470430.1">
    <property type="protein sequence ID" value="TraesPARA_EIv1.0_2470430.1.CDS"/>
    <property type="gene ID" value="TraesPARA_EIv1.0_2470430"/>
</dbReference>
<proteinExistence type="predicted"/>
<dbReference type="PROSITE" id="PS51257">
    <property type="entry name" value="PROKAR_LIPOPROTEIN"/>
    <property type="match status" value="1"/>
</dbReference>
<dbReference type="Gramene" id="TraesCLE_scaffold_019724_01G000100.1">
    <property type="protein sequence ID" value="TraesCLE_scaffold_019724_01G000100.1"/>
    <property type="gene ID" value="TraesCLE_scaffold_019724_01G000100"/>
</dbReference>
<dbReference type="Gramene" id="TraesMAC7B03G04220420.1">
    <property type="protein sequence ID" value="TraesMAC7B03G04220420.1"/>
    <property type="gene ID" value="TraesMAC7B03G04220420"/>
</dbReference>
<dbReference type="Gramene" id="TraesJUL7B03G04267200.1">
    <property type="protein sequence ID" value="TraesJUL7B03G04267200.1"/>
    <property type="gene ID" value="TraesJUL7B03G04267200"/>
</dbReference>
<sequence length="82" mass="8922">MAPSGKNISGAMLLIVILAAICPLCSMAYACHEPSNCRHLSGNYRGPCFGFTDGCDQTCEDESSENVWGECDCDFKCYCYTC</sequence>
<evidence type="ECO:0008006" key="4">
    <source>
        <dbReference type="Google" id="ProtNLM"/>
    </source>
</evidence>